<evidence type="ECO:0000256" key="1">
    <source>
        <dbReference type="ARBA" id="ARBA00003293"/>
    </source>
</evidence>
<reference evidence="9" key="1">
    <citation type="journal article" date="2020" name="MBio">
        <title>Horizontal gene transfer to a defensive symbiont with a reduced genome amongst a multipartite beetle microbiome.</title>
        <authorList>
            <person name="Waterworth S.C."/>
            <person name="Florez L.V."/>
            <person name="Rees E.R."/>
            <person name="Hertweck C."/>
            <person name="Kaltenpoth M."/>
            <person name="Kwan J.C."/>
        </authorList>
    </citation>
    <scope>NUCLEOTIDE SEQUENCE [LARGE SCALE GENOMIC DNA]</scope>
</reference>
<evidence type="ECO:0000256" key="2">
    <source>
        <dbReference type="ARBA" id="ARBA00009260"/>
    </source>
</evidence>
<sequence length="703" mass="78827">MHTTRARKHHARPDPVFWSSIRTNLPLHQQVAQTARMMDARLRRELPTQWVPALDIIMPRRPVAKAIGAEWDSWNLARVDAMRAFEHAHKDVMQWTVGDGTLCDRARACANTLDDMLSGHSLPMSKQERLDTVLDYCERLGVEPPIADLAEGVIARAVTERWWRRALRKKAARISEHAAIKLAVVHRKNGGYASDEACRRRVEQNKRNTEMLKRSLMRNEAGQVFTLAELAARSVSNRDIRRGELMTRIRGCEEFADAAGHIGLFLTLTCPSRFHAVLSGGKSPRAKPVPNRKYEDATPREAQAWLCDTWARARAKLGRKKLRMYGFRVAEPHHDGCPHWHMLLWFETPEAAQQAETIIRDYWLKDAGDEPGALANRTKFIAMTRGGAAGYVAKYVAKNIGAEDGGDAGVGVHTDTIDGFEHVMDTREYKGWQRVDAWAATWGIRQFQPIGQPSVTVWRELRRVTKDQIEHAQMRLDFGDAAAVKAWHACQKEYGIQASWRGYVAAQGGMCRKRREWMLRPAVRVTPNCRNSYGEVGDRKKIVGVETRIGYWLISRRQAWASLPSCNGEAVQDPAEREALGRPWTGFNNCTARLRGETLRQLLQGDKPTQPDFTTAEIAEIRAESRRAAIAKAPRPAPEPEIHVIDGIRTTFRMPARAQATAAACPATTATPAQPAARDDVAAISARLKALPPALRALLAGKP</sequence>
<dbReference type="EMBL" id="WNDQ01000017">
    <property type="protein sequence ID" value="KAF1021861.1"/>
    <property type="molecule type" value="Genomic_DNA"/>
</dbReference>
<evidence type="ECO:0000256" key="3">
    <source>
        <dbReference type="ARBA" id="ARBA00022705"/>
    </source>
</evidence>
<dbReference type="GO" id="GO:0016787">
    <property type="term" value="F:hydrolase activity"/>
    <property type="evidence" value="ECO:0007669"/>
    <property type="project" value="UniProtKB-KW"/>
</dbReference>
<comment type="caution">
    <text evidence="8">The sequence shown here is derived from an EMBL/GenBank/DDBJ whole genome shotgun (WGS) entry which is preliminary data.</text>
</comment>
<evidence type="ECO:0000256" key="6">
    <source>
        <dbReference type="ARBA" id="ARBA00022801"/>
    </source>
</evidence>
<evidence type="ECO:0000259" key="7">
    <source>
        <dbReference type="Pfam" id="PF05840"/>
    </source>
</evidence>
<keyword evidence="6" id="KW-0378">Hydrolase</keyword>
<dbReference type="GO" id="GO:0004519">
    <property type="term" value="F:endonuclease activity"/>
    <property type="evidence" value="ECO:0007669"/>
    <property type="project" value="UniProtKB-KW"/>
</dbReference>
<evidence type="ECO:0000256" key="5">
    <source>
        <dbReference type="ARBA" id="ARBA00022759"/>
    </source>
</evidence>
<keyword evidence="3" id="KW-0235">DNA replication</keyword>
<comment type="similarity">
    <text evidence="2">Belongs to the phage GPA family.</text>
</comment>
<dbReference type="GO" id="GO:0006260">
    <property type="term" value="P:DNA replication"/>
    <property type="evidence" value="ECO:0007669"/>
    <property type="project" value="UniProtKB-KW"/>
</dbReference>
<dbReference type="Pfam" id="PF05840">
    <property type="entry name" value="Phage_GPA"/>
    <property type="match status" value="1"/>
</dbReference>
<gene>
    <name evidence="8" type="ORF">GAK30_01550</name>
</gene>
<accession>A0A7V8FPW8</accession>
<evidence type="ECO:0000313" key="8">
    <source>
        <dbReference type="EMBL" id="KAF1021861.1"/>
    </source>
</evidence>
<feature type="domain" description="Replication gene A protein-like" evidence="7">
    <location>
        <begin position="147"/>
        <end position="401"/>
    </location>
</feature>
<keyword evidence="5" id="KW-0255">Endonuclease</keyword>
<protein>
    <recommendedName>
        <fullName evidence="7">Replication gene A protein-like domain-containing protein</fullName>
    </recommendedName>
</protein>
<comment type="function">
    <text evidence="1">Possible endonuclease which induces a single-strand cut and initiates DNA replication.</text>
</comment>
<evidence type="ECO:0000256" key="4">
    <source>
        <dbReference type="ARBA" id="ARBA00022722"/>
    </source>
</evidence>
<name>A0A7V8FPW8_9BURK</name>
<keyword evidence="4" id="KW-0540">Nuclease</keyword>
<dbReference type="AlphaFoldDB" id="A0A7V8FPW8"/>
<evidence type="ECO:0000313" key="9">
    <source>
        <dbReference type="Proteomes" id="UP000461670"/>
    </source>
</evidence>
<organism evidence="8 9">
    <name type="scientific">Paracidovorax wautersii</name>
    <dbReference type="NCBI Taxonomy" id="1177982"/>
    <lineage>
        <taxon>Bacteria</taxon>
        <taxon>Pseudomonadati</taxon>
        <taxon>Pseudomonadota</taxon>
        <taxon>Betaproteobacteria</taxon>
        <taxon>Burkholderiales</taxon>
        <taxon>Comamonadaceae</taxon>
        <taxon>Paracidovorax</taxon>
    </lineage>
</organism>
<proteinExistence type="inferred from homology"/>
<dbReference type="Proteomes" id="UP000461670">
    <property type="component" value="Unassembled WGS sequence"/>
</dbReference>
<dbReference type="InterPro" id="IPR008766">
    <property type="entry name" value="Replication_gene_A-like"/>
</dbReference>